<keyword evidence="2" id="KW-0812">Transmembrane</keyword>
<protein>
    <recommendedName>
        <fullName evidence="5">Integral membrane protein</fullName>
    </recommendedName>
</protein>
<organism evidence="3 4">
    <name type="scientific">Streptomyces akebiae</name>
    <dbReference type="NCBI Taxonomy" id="2865673"/>
    <lineage>
        <taxon>Bacteria</taxon>
        <taxon>Bacillati</taxon>
        <taxon>Actinomycetota</taxon>
        <taxon>Actinomycetes</taxon>
        <taxon>Kitasatosporales</taxon>
        <taxon>Streptomycetaceae</taxon>
        <taxon>Streptomyces</taxon>
    </lineage>
</organism>
<keyword evidence="4" id="KW-1185">Reference proteome</keyword>
<feature type="region of interest" description="Disordered" evidence="1">
    <location>
        <begin position="92"/>
        <end position="119"/>
    </location>
</feature>
<gene>
    <name evidence="3" type="ORF">K1J60_34845</name>
</gene>
<sequence>MQESEWAEALIRVESARVDGEIRLLSARLLLGTFCASVLLLSIAVAGRVVPTTRFDATTPLTTAITGAIAAALLTSLAAGIGKVLRARADAARPVGLSAPPAPAGEPRPEPGPGPSAAP</sequence>
<accession>A0ABX8XYM6</accession>
<reference evidence="3 4" key="1">
    <citation type="submission" date="2021-08" db="EMBL/GenBank/DDBJ databases">
        <authorList>
            <person name="Ping M."/>
        </authorList>
    </citation>
    <scope>NUCLEOTIDE SEQUENCE [LARGE SCALE GENOMIC DNA]</scope>
    <source>
        <strain evidence="3 4">MG28</strain>
    </source>
</reference>
<evidence type="ECO:0000313" key="4">
    <source>
        <dbReference type="Proteomes" id="UP000827138"/>
    </source>
</evidence>
<dbReference type="EMBL" id="CP080647">
    <property type="protein sequence ID" value="QYX81031.1"/>
    <property type="molecule type" value="Genomic_DNA"/>
</dbReference>
<feature type="transmembrane region" description="Helical" evidence="2">
    <location>
        <begin position="29"/>
        <end position="49"/>
    </location>
</feature>
<feature type="transmembrane region" description="Helical" evidence="2">
    <location>
        <begin position="61"/>
        <end position="81"/>
    </location>
</feature>
<name>A0ABX8XYM6_9ACTN</name>
<keyword evidence="2" id="KW-0472">Membrane</keyword>
<dbReference type="RefSeq" id="WP_220649684.1">
    <property type="nucleotide sequence ID" value="NZ_CP080647.1"/>
</dbReference>
<keyword evidence="2" id="KW-1133">Transmembrane helix</keyword>
<evidence type="ECO:0000256" key="2">
    <source>
        <dbReference type="SAM" id="Phobius"/>
    </source>
</evidence>
<proteinExistence type="predicted"/>
<dbReference type="Proteomes" id="UP000827138">
    <property type="component" value="Chromosome"/>
</dbReference>
<feature type="compositionally biased region" description="Pro residues" evidence="1">
    <location>
        <begin position="100"/>
        <end position="119"/>
    </location>
</feature>
<evidence type="ECO:0008006" key="5">
    <source>
        <dbReference type="Google" id="ProtNLM"/>
    </source>
</evidence>
<evidence type="ECO:0000313" key="3">
    <source>
        <dbReference type="EMBL" id="QYX81031.1"/>
    </source>
</evidence>
<evidence type="ECO:0000256" key="1">
    <source>
        <dbReference type="SAM" id="MobiDB-lite"/>
    </source>
</evidence>